<dbReference type="Pfam" id="PF01571">
    <property type="entry name" value="GCV_T"/>
    <property type="match status" value="1"/>
</dbReference>
<evidence type="ECO:0000313" key="3">
    <source>
        <dbReference type="EMBL" id="QOT73955.1"/>
    </source>
</evidence>
<keyword evidence="3" id="KW-0808">Transferase</keyword>
<dbReference type="InterPro" id="IPR027266">
    <property type="entry name" value="TrmE/GcvT-like"/>
</dbReference>
<name>A0A7M2GNF6_SPHSA</name>
<gene>
    <name evidence="3" type="ORF">H5V43_17545</name>
</gene>
<dbReference type="AlphaFoldDB" id="A0A7M2GNF6"/>
<sequence length="455" mass="50678">MSFSLEQKLAQFDSPIQMLRDSEHKLFRHAYTREYSNWRDEQAASRKTALILDQSNHMNETYFRGGADLVRLLSDTCINSFKGWGRNKAKQNMVCAPDGNLVATAVLFGLEEDEVSVVGPIACANWMKYQAEIGNYDVEVTTDVRTAERGYATGGRNTYRYEIEGPAAWAILEKAIGGPLPEVRFFGMTEFTIDGCLVRALKHTMAGKVGSDVHGLEMWGPASEGKKVMDALVKAGEEFGMIKGGALTYYSTAIESGYLSQPVPAIYTGDDMKPYREWLSGDDYEAKFSVGGSFASDDVKDYYRNPFDMGYGHILKFDHDFIGREALEKIKDQPHKKKVWLKWNDDDVMNIIRSSLFDEAGTGAKFLDYPLSRYARVQMDSVHDGKNFVGTSATAGYTRNVGAFSSLAMIDPESAVDGKEVVITWGEENGGTRKLGVERHVQTEIRATVSTTMLV</sequence>
<evidence type="ECO:0000313" key="4">
    <source>
        <dbReference type="Proteomes" id="UP000593663"/>
    </source>
</evidence>
<dbReference type="Proteomes" id="UP000593663">
    <property type="component" value="Chromosome 2"/>
</dbReference>
<evidence type="ECO:0000256" key="1">
    <source>
        <dbReference type="PIRSR" id="PIRSR006487-1"/>
    </source>
</evidence>
<dbReference type="GO" id="GO:0016740">
    <property type="term" value="F:transferase activity"/>
    <property type="evidence" value="ECO:0007669"/>
    <property type="project" value="UniProtKB-KW"/>
</dbReference>
<dbReference type="KEGG" id="sbar:H5V43_17545"/>
<protein>
    <submittedName>
        <fullName evidence="3">Aminomethyl transferase family protein</fullName>
    </submittedName>
</protein>
<dbReference type="InterPro" id="IPR006222">
    <property type="entry name" value="GCVT_N"/>
</dbReference>
<dbReference type="EMBL" id="CP060036">
    <property type="protein sequence ID" value="QOT73955.1"/>
    <property type="molecule type" value="Genomic_DNA"/>
</dbReference>
<dbReference type="RefSeq" id="WP_037481318.1">
    <property type="nucleotide sequence ID" value="NZ_BATN01000004.1"/>
</dbReference>
<feature type="binding site" evidence="1">
    <location>
        <position position="217"/>
    </location>
    <ligand>
        <name>substrate</name>
    </ligand>
</feature>
<accession>A0A7M2GNF6</accession>
<reference evidence="4" key="1">
    <citation type="submission" date="2020-08" db="EMBL/GenBank/DDBJ databases">
        <title>Complete genome sequence of Sphingobium barthaii strain KK22, a high-molecular-weight polycyclic aromatic hydrocarbon-degrading soil bacterium.</title>
        <authorList>
            <person name="Mori J.F."/>
            <person name="Kanaly R.A."/>
        </authorList>
    </citation>
    <scope>NUCLEOTIDE SEQUENCE [LARGE SCALE GENOMIC DNA]</scope>
    <source>
        <strain evidence="4">KK22</strain>
    </source>
</reference>
<dbReference type="Gene3D" id="3.30.1360.120">
    <property type="entry name" value="Probable tRNA modification gtpase trme, domain 1"/>
    <property type="match status" value="1"/>
</dbReference>
<proteinExistence type="predicted"/>
<feature type="domain" description="GCVT N-terminal" evidence="2">
    <location>
        <begin position="35"/>
        <end position="260"/>
    </location>
</feature>
<dbReference type="SUPFAM" id="SSF103025">
    <property type="entry name" value="Folate-binding domain"/>
    <property type="match status" value="1"/>
</dbReference>
<organism evidence="3 4">
    <name type="scientific">Sphingobium fuliginis (strain ATCC 27551)</name>
    <dbReference type="NCBI Taxonomy" id="336203"/>
    <lineage>
        <taxon>Bacteria</taxon>
        <taxon>Pseudomonadati</taxon>
        <taxon>Pseudomonadota</taxon>
        <taxon>Alphaproteobacteria</taxon>
        <taxon>Sphingomonadales</taxon>
        <taxon>Sphingomonadaceae</taxon>
        <taxon>Sphingobium</taxon>
    </lineage>
</organism>
<evidence type="ECO:0000259" key="2">
    <source>
        <dbReference type="Pfam" id="PF01571"/>
    </source>
</evidence>